<dbReference type="AlphaFoldDB" id="A0A1I4JNX5"/>
<dbReference type="Proteomes" id="UP000198804">
    <property type="component" value="Unassembled WGS sequence"/>
</dbReference>
<evidence type="ECO:0008006" key="4">
    <source>
        <dbReference type="Google" id="ProtNLM"/>
    </source>
</evidence>
<dbReference type="OrthoDB" id="7432512at2"/>
<gene>
    <name evidence="2" type="ORF">SAMN04488125_1212</name>
</gene>
<sequence>MGATIGKGATFLDVPLIKVRNLLKAWHRGNRSDIWRIAELKAVDLDPRTAMVLLEELRDRGLLGPEEMEDRPPEDGLIEAGLALAGAGARKRTPKAAAQRILDRFLDACTAVNARSDLPFEIREVWLFGSMLDPAVEAVGDIDLVVQQGRTAAFEGGDRAWKRYRQLGKEMGAPQASGLMGSIFGAQIFVERQLLHGGHRHPLLSMNGADELRDLACPCRLVFDASRGGRVGDPILHRHPASKGKSNRIGDKRRMPDLAEGRQELRVPHKTPVHSRCPLRARRRRGSFVRDTKSA</sequence>
<evidence type="ECO:0000256" key="1">
    <source>
        <dbReference type="SAM" id="MobiDB-lite"/>
    </source>
</evidence>
<accession>A0A1I4JNX5</accession>
<dbReference type="RefSeq" id="WP_091950309.1">
    <property type="nucleotide sequence ID" value="NZ_FOSV01000021.1"/>
</dbReference>
<organism evidence="2 3">
    <name type="scientific">Methylorubrum salsuginis</name>
    <dbReference type="NCBI Taxonomy" id="414703"/>
    <lineage>
        <taxon>Bacteria</taxon>
        <taxon>Pseudomonadati</taxon>
        <taxon>Pseudomonadota</taxon>
        <taxon>Alphaproteobacteria</taxon>
        <taxon>Hyphomicrobiales</taxon>
        <taxon>Methylobacteriaceae</taxon>
        <taxon>Methylorubrum</taxon>
    </lineage>
</organism>
<name>A0A1I4JNX5_9HYPH</name>
<reference evidence="3" key="1">
    <citation type="submission" date="2016-10" db="EMBL/GenBank/DDBJ databases">
        <authorList>
            <person name="Varghese N."/>
            <person name="Submissions S."/>
        </authorList>
    </citation>
    <scope>NUCLEOTIDE SEQUENCE [LARGE SCALE GENOMIC DNA]</scope>
    <source>
        <strain evidence="3">CGMCC 1.6474</strain>
    </source>
</reference>
<feature type="compositionally biased region" description="Basic residues" evidence="1">
    <location>
        <begin position="237"/>
        <end position="246"/>
    </location>
</feature>
<evidence type="ECO:0000313" key="2">
    <source>
        <dbReference type="EMBL" id="SFL68239.1"/>
    </source>
</evidence>
<dbReference type="STRING" id="414703.SAMN04488125_1212"/>
<proteinExistence type="predicted"/>
<keyword evidence="3" id="KW-1185">Reference proteome</keyword>
<protein>
    <recommendedName>
        <fullName evidence="4">Nucleotidyltransferase domain-containing protein</fullName>
    </recommendedName>
</protein>
<dbReference type="EMBL" id="FOSV01000021">
    <property type="protein sequence ID" value="SFL68239.1"/>
    <property type="molecule type" value="Genomic_DNA"/>
</dbReference>
<evidence type="ECO:0000313" key="3">
    <source>
        <dbReference type="Proteomes" id="UP000198804"/>
    </source>
</evidence>
<feature type="region of interest" description="Disordered" evidence="1">
    <location>
        <begin position="234"/>
        <end position="255"/>
    </location>
</feature>